<evidence type="ECO:0000256" key="1">
    <source>
        <dbReference type="SAM" id="SignalP"/>
    </source>
</evidence>
<dbReference type="RefSeq" id="WP_212227246.1">
    <property type="nucleotide sequence ID" value="NZ_JAGUCN010000006.1"/>
</dbReference>
<protein>
    <recommendedName>
        <fullName evidence="4">DUF3157 family protein</fullName>
    </recommendedName>
</protein>
<accession>A0ABS5K8K3</accession>
<keyword evidence="1" id="KW-0732">Signal</keyword>
<reference evidence="2 3" key="1">
    <citation type="journal article" date="2014" name="Int. J. Syst. Evol. Microbiol.">
        <title>Carboxylicivirga gen. nov. in the family Marinilabiliaceae with two novel species, Carboxylicivirga mesophila sp. nov. and Carboxylicivirga taeanensis sp. nov., and reclassification of Cytophaga fermentans as Saccharicrinis fermentans gen. nov., comb. nov.</title>
        <authorList>
            <person name="Yang S.H."/>
            <person name="Seo H.S."/>
            <person name="Woo J.H."/>
            <person name="Oh H.M."/>
            <person name="Jang H."/>
            <person name="Lee J.H."/>
            <person name="Kim S.J."/>
            <person name="Kwon K.K."/>
        </authorList>
    </citation>
    <scope>NUCLEOTIDE SEQUENCE [LARGE SCALE GENOMIC DNA]</scope>
    <source>
        <strain evidence="2 3">JCM 18290</strain>
    </source>
</reference>
<feature type="chain" id="PRO_5046464892" description="DUF3157 family protein" evidence="1">
    <location>
        <begin position="20"/>
        <end position="224"/>
    </location>
</feature>
<proteinExistence type="predicted"/>
<dbReference type="EMBL" id="JAGUCN010000006">
    <property type="protein sequence ID" value="MBS2211227.1"/>
    <property type="molecule type" value="Genomic_DNA"/>
</dbReference>
<evidence type="ECO:0008006" key="4">
    <source>
        <dbReference type="Google" id="ProtNLM"/>
    </source>
</evidence>
<gene>
    <name evidence="2" type="ORF">KEM09_07440</name>
</gene>
<sequence length="224" mass="25143">MKHLFILLILLAATCAASAQTIKAITQYGETVVLYENGTWKYEKDIENKASLSQVNAPVAVAPVATAPKVISVDNTKNTTSEKVEIMNAVSKKLARFFGEEKGRIRCSASATNNNGEVLINFEFMVPVGDANRYFGYTAEERPVHLILSNGAELTNTFTHNIEEKFIDKWNVSYYKASILLSKEDITQLLINNTMRLKVDWKKIEEEYTIDNIEGIKTILTEVI</sequence>
<evidence type="ECO:0000313" key="2">
    <source>
        <dbReference type="EMBL" id="MBS2211227.1"/>
    </source>
</evidence>
<feature type="signal peptide" evidence="1">
    <location>
        <begin position="1"/>
        <end position="19"/>
    </location>
</feature>
<evidence type="ECO:0000313" key="3">
    <source>
        <dbReference type="Proteomes" id="UP000721861"/>
    </source>
</evidence>
<name>A0ABS5K8K3_9BACT</name>
<dbReference type="Proteomes" id="UP000721861">
    <property type="component" value="Unassembled WGS sequence"/>
</dbReference>
<organism evidence="2 3">
    <name type="scientific">Carboxylicivirga mesophila</name>
    <dbReference type="NCBI Taxonomy" id="1166478"/>
    <lineage>
        <taxon>Bacteria</taxon>
        <taxon>Pseudomonadati</taxon>
        <taxon>Bacteroidota</taxon>
        <taxon>Bacteroidia</taxon>
        <taxon>Marinilabiliales</taxon>
        <taxon>Marinilabiliaceae</taxon>
        <taxon>Carboxylicivirga</taxon>
    </lineage>
</organism>
<keyword evidence="3" id="KW-1185">Reference proteome</keyword>
<comment type="caution">
    <text evidence="2">The sequence shown here is derived from an EMBL/GenBank/DDBJ whole genome shotgun (WGS) entry which is preliminary data.</text>
</comment>